<gene>
    <name evidence="2" type="ORF">RFI_09531</name>
</gene>
<feature type="transmembrane region" description="Helical" evidence="1">
    <location>
        <begin position="131"/>
        <end position="153"/>
    </location>
</feature>
<name>X6NPH4_RETFI</name>
<reference evidence="2 3" key="1">
    <citation type="journal article" date="2013" name="Curr. Biol.">
        <title>The Genome of the Foraminiferan Reticulomyxa filosa.</title>
        <authorList>
            <person name="Glockner G."/>
            <person name="Hulsmann N."/>
            <person name="Schleicher M."/>
            <person name="Noegel A.A."/>
            <person name="Eichinger L."/>
            <person name="Gallinger C."/>
            <person name="Pawlowski J."/>
            <person name="Sierra R."/>
            <person name="Euteneuer U."/>
            <person name="Pillet L."/>
            <person name="Moustafa A."/>
            <person name="Platzer M."/>
            <person name="Groth M."/>
            <person name="Szafranski K."/>
            <person name="Schliwa M."/>
        </authorList>
    </citation>
    <scope>NUCLEOTIDE SEQUENCE [LARGE SCALE GENOMIC DNA]</scope>
</reference>
<dbReference type="Proteomes" id="UP000023152">
    <property type="component" value="Unassembled WGS sequence"/>
</dbReference>
<keyword evidence="3" id="KW-1185">Reference proteome</keyword>
<accession>X6NPH4</accession>
<protein>
    <recommendedName>
        <fullName evidence="4">Transmembrane protein</fullName>
    </recommendedName>
</protein>
<feature type="transmembrane region" description="Helical" evidence="1">
    <location>
        <begin position="216"/>
        <end position="235"/>
    </location>
</feature>
<sequence length="333" mass="37110">MAEVNFALVRNSFIVLFVLSFGLFFGLIHYWILVTIFVPTLVVGAGGSLIVQQFHKGLHGGPGGQGKQDTWMRQNFLSFVLLESMIHSSVIDGLCGSEHSYPHLLSVPTGSSGSSTNPTCLSFTTRNIPNVLYILVMCFFAYLNLCVFIDMCYASIPGKRSLWYRVMVSWPSSIHFTSCVLSLSVLPIFPILAYISWNFLSPSSSSTWAFLQLLPFYLYLSMCVLSVSGLFNSLFTSWTYVDIHHSADPVVINQDASKANVTAVHNLSSSPSLSLSSSSLSRIDRRNFKEWSISRTAPSQSDAASPLWTIKKIDSQDNKFHSQWLLFENLSDH</sequence>
<organism evidence="2 3">
    <name type="scientific">Reticulomyxa filosa</name>
    <dbReference type="NCBI Taxonomy" id="46433"/>
    <lineage>
        <taxon>Eukaryota</taxon>
        <taxon>Sar</taxon>
        <taxon>Rhizaria</taxon>
        <taxon>Retaria</taxon>
        <taxon>Foraminifera</taxon>
        <taxon>Monothalamids</taxon>
        <taxon>Reticulomyxidae</taxon>
        <taxon>Reticulomyxa</taxon>
    </lineage>
</organism>
<comment type="caution">
    <text evidence="2">The sequence shown here is derived from an EMBL/GenBank/DDBJ whole genome shotgun (WGS) entry which is preliminary data.</text>
</comment>
<evidence type="ECO:0000313" key="2">
    <source>
        <dbReference type="EMBL" id="ETO27599.1"/>
    </source>
</evidence>
<keyword evidence="1" id="KW-0472">Membrane</keyword>
<proteinExistence type="predicted"/>
<evidence type="ECO:0000313" key="3">
    <source>
        <dbReference type="Proteomes" id="UP000023152"/>
    </source>
</evidence>
<feature type="transmembrane region" description="Helical" evidence="1">
    <location>
        <begin position="12"/>
        <end position="32"/>
    </location>
</feature>
<evidence type="ECO:0000256" key="1">
    <source>
        <dbReference type="SAM" id="Phobius"/>
    </source>
</evidence>
<feature type="transmembrane region" description="Helical" evidence="1">
    <location>
        <begin position="174"/>
        <end position="196"/>
    </location>
</feature>
<keyword evidence="1" id="KW-1133">Transmembrane helix</keyword>
<evidence type="ECO:0008006" key="4">
    <source>
        <dbReference type="Google" id="ProtNLM"/>
    </source>
</evidence>
<dbReference type="AlphaFoldDB" id="X6NPH4"/>
<keyword evidence="1" id="KW-0812">Transmembrane</keyword>
<dbReference type="EMBL" id="ASPP01007152">
    <property type="protein sequence ID" value="ETO27599.1"/>
    <property type="molecule type" value="Genomic_DNA"/>
</dbReference>